<dbReference type="Gene3D" id="1.10.10.60">
    <property type="entry name" value="Homeodomain-like"/>
    <property type="match status" value="1"/>
</dbReference>
<comment type="caution">
    <text evidence="4">The sequence shown here is derived from an EMBL/GenBank/DDBJ whole genome shotgun (WGS) entry which is preliminary data.</text>
</comment>
<evidence type="ECO:0000256" key="2">
    <source>
        <dbReference type="PROSITE-ProRule" id="PRU00335"/>
    </source>
</evidence>
<dbReference type="InterPro" id="IPR023772">
    <property type="entry name" value="DNA-bd_HTH_TetR-type_CS"/>
</dbReference>
<keyword evidence="1 2" id="KW-0238">DNA-binding</keyword>
<feature type="domain" description="HTH tetR-type" evidence="3">
    <location>
        <begin position="10"/>
        <end position="70"/>
    </location>
</feature>
<organism evidence="4 5">
    <name type="scientific">Paenibacillus anaericanus</name>
    <dbReference type="NCBI Taxonomy" id="170367"/>
    <lineage>
        <taxon>Bacteria</taxon>
        <taxon>Bacillati</taxon>
        <taxon>Bacillota</taxon>
        <taxon>Bacilli</taxon>
        <taxon>Bacillales</taxon>
        <taxon>Paenibacillaceae</taxon>
        <taxon>Paenibacillus</taxon>
    </lineage>
</organism>
<evidence type="ECO:0000313" key="5">
    <source>
        <dbReference type="Proteomes" id="UP000279446"/>
    </source>
</evidence>
<sequence length="199" mass="23841">MNNKFYNLPLDRQKQIINGALKVFAASSYRQASTIDIAEEAGISKGLLFHYFKNKKELYLYLYEYCINLAINEIEGNRDIEETDFFQILMHSQRSKCKLMKEHRYMYDFLVKVYTENDLEMVEEIAQYSRPWIASNFRHFLDKVDTSNFKDGVDVPLLFQSIQWCSDGFMRSTLHNKSIDEMDEEFTRILEMYKQNFYK</sequence>
<evidence type="ECO:0000259" key="3">
    <source>
        <dbReference type="PROSITE" id="PS50977"/>
    </source>
</evidence>
<dbReference type="PRINTS" id="PR00455">
    <property type="entry name" value="HTHTETR"/>
</dbReference>
<gene>
    <name evidence="4" type="ORF">EJP82_25655</name>
</gene>
<reference evidence="4 5" key="1">
    <citation type="submission" date="2018-12" db="EMBL/GenBank/DDBJ databases">
        <authorList>
            <person name="Sun L."/>
            <person name="Chen Z."/>
        </authorList>
    </citation>
    <scope>NUCLEOTIDE SEQUENCE [LARGE SCALE GENOMIC DNA]</scope>
    <source>
        <strain evidence="4 5">DSM 15890</strain>
    </source>
</reference>
<dbReference type="OrthoDB" id="9780939at2"/>
<accession>A0A433XXH5</accession>
<dbReference type="InterPro" id="IPR001647">
    <property type="entry name" value="HTH_TetR"/>
</dbReference>
<protein>
    <submittedName>
        <fullName evidence="4">TetR/AcrR family transcriptional regulator</fullName>
    </submittedName>
</protein>
<dbReference type="EMBL" id="RZNY01000041">
    <property type="protein sequence ID" value="RUT39632.1"/>
    <property type="molecule type" value="Genomic_DNA"/>
</dbReference>
<dbReference type="PROSITE" id="PS01081">
    <property type="entry name" value="HTH_TETR_1"/>
    <property type="match status" value="1"/>
</dbReference>
<feature type="DNA-binding region" description="H-T-H motif" evidence="2">
    <location>
        <begin position="33"/>
        <end position="52"/>
    </location>
</feature>
<keyword evidence="5" id="KW-1185">Reference proteome</keyword>
<dbReference type="PROSITE" id="PS50977">
    <property type="entry name" value="HTH_TETR_2"/>
    <property type="match status" value="1"/>
</dbReference>
<dbReference type="InterPro" id="IPR050624">
    <property type="entry name" value="HTH-type_Tx_Regulator"/>
</dbReference>
<dbReference type="Gene3D" id="1.10.357.10">
    <property type="entry name" value="Tetracycline Repressor, domain 2"/>
    <property type="match status" value="1"/>
</dbReference>
<evidence type="ECO:0000313" key="4">
    <source>
        <dbReference type="EMBL" id="RUT39632.1"/>
    </source>
</evidence>
<evidence type="ECO:0000256" key="1">
    <source>
        <dbReference type="ARBA" id="ARBA00023125"/>
    </source>
</evidence>
<dbReference type="PANTHER" id="PTHR43479">
    <property type="entry name" value="ACREF/ENVCD OPERON REPRESSOR-RELATED"/>
    <property type="match status" value="1"/>
</dbReference>
<dbReference type="InterPro" id="IPR036271">
    <property type="entry name" value="Tet_transcr_reg_TetR-rel_C_sf"/>
</dbReference>
<proteinExistence type="predicted"/>
<dbReference type="SUPFAM" id="SSF48498">
    <property type="entry name" value="Tetracyclin repressor-like, C-terminal domain"/>
    <property type="match status" value="1"/>
</dbReference>
<dbReference type="GO" id="GO:0003677">
    <property type="term" value="F:DNA binding"/>
    <property type="evidence" value="ECO:0007669"/>
    <property type="project" value="UniProtKB-UniRule"/>
</dbReference>
<dbReference type="SUPFAM" id="SSF46689">
    <property type="entry name" value="Homeodomain-like"/>
    <property type="match status" value="1"/>
</dbReference>
<dbReference type="InterPro" id="IPR009057">
    <property type="entry name" value="Homeodomain-like_sf"/>
</dbReference>
<dbReference type="RefSeq" id="WP_127194909.1">
    <property type="nucleotide sequence ID" value="NZ_RZNY01000041.1"/>
</dbReference>
<dbReference type="PANTHER" id="PTHR43479:SF11">
    <property type="entry name" value="ACREF_ENVCD OPERON REPRESSOR-RELATED"/>
    <property type="match status" value="1"/>
</dbReference>
<dbReference type="Proteomes" id="UP000279446">
    <property type="component" value="Unassembled WGS sequence"/>
</dbReference>
<dbReference type="AlphaFoldDB" id="A0A433XXH5"/>
<dbReference type="Pfam" id="PF00440">
    <property type="entry name" value="TetR_N"/>
    <property type="match status" value="1"/>
</dbReference>
<name>A0A433XXH5_9BACL</name>